<dbReference type="PANTHER" id="PTHR42847">
    <property type="entry name" value="ALKANESULFONATE MONOOXYGENASE"/>
    <property type="match status" value="1"/>
</dbReference>
<evidence type="ECO:0000313" key="6">
    <source>
        <dbReference type="EMBL" id="ABU56374.1"/>
    </source>
</evidence>
<dbReference type="Gene3D" id="3.20.20.30">
    <property type="entry name" value="Luciferase-like domain"/>
    <property type="match status" value="1"/>
</dbReference>
<dbReference type="InterPro" id="IPR050172">
    <property type="entry name" value="SsuD_RutA_monooxygenase"/>
</dbReference>
<keyword evidence="1" id="KW-0285">Flavoprotein</keyword>
<evidence type="ECO:0000256" key="2">
    <source>
        <dbReference type="ARBA" id="ARBA00022643"/>
    </source>
</evidence>
<evidence type="ECO:0000256" key="3">
    <source>
        <dbReference type="ARBA" id="ARBA00023002"/>
    </source>
</evidence>
<dbReference type="eggNOG" id="COG2141">
    <property type="taxonomic scope" value="Bacteria"/>
</dbReference>
<accession>A7NFY7</accession>
<gene>
    <name evidence="6" type="ordered locus">Rcas_0241</name>
</gene>
<dbReference type="STRING" id="383372.Rcas_0241"/>
<reference evidence="6 7" key="1">
    <citation type="submission" date="2007-08" db="EMBL/GenBank/DDBJ databases">
        <title>Complete sequence of Roseiflexus castenholzii DSM 13941.</title>
        <authorList>
            <consortium name="US DOE Joint Genome Institute"/>
            <person name="Copeland A."/>
            <person name="Lucas S."/>
            <person name="Lapidus A."/>
            <person name="Barry K."/>
            <person name="Glavina del Rio T."/>
            <person name="Dalin E."/>
            <person name="Tice H."/>
            <person name="Pitluck S."/>
            <person name="Thompson L.S."/>
            <person name="Brettin T."/>
            <person name="Bruce D."/>
            <person name="Detter J.C."/>
            <person name="Han C."/>
            <person name="Tapia R."/>
            <person name="Schmutz J."/>
            <person name="Larimer F."/>
            <person name="Land M."/>
            <person name="Hauser L."/>
            <person name="Kyrpides N."/>
            <person name="Mikhailova N."/>
            <person name="Bryant D.A."/>
            <person name="Hanada S."/>
            <person name="Tsukatani Y."/>
            <person name="Richardson P."/>
        </authorList>
    </citation>
    <scope>NUCLEOTIDE SEQUENCE [LARGE SCALE GENOMIC DNA]</scope>
    <source>
        <strain evidence="7">DSM 13941 / HLO8</strain>
    </source>
</reference>
<evidence type="ECO:0000256" key="4">
    <source>
        <dbReference type="ARBA" id="ARBA00023033"/>
    </source>
</evidence>
<keyword evidence="3" id="KW-0560">Oxidoreductase</keyword>
<name>A7NFY7_ROSCS</name>
<evidence type="ECO:0000313" key="7">
    <source>
        <dbReference type="Proteomes" id="UP000000263"/>
    </source>
</evidence>
<evidence type="ECO:0000256" key="1">
    <source>
        <dbReference type="ARBA" id="ARBA00022630"/>
    </source>
</evidence>
<dbReference type="OrthoDB" id="9814695at2"/>
<dbReference type="SUPFAM" id="SSF51679">
    <property type="entry name" value="Bacterial luciferase-like"/>
    <property type="match status" value="1"/>
</dbReference>
<proteinExistence type="predicted"/>
<dbReference type="Proteomes" id="UP000000263">
    <property type="component" value="Chromosome"/>
</dbReference>
<organism evidence="6 7">
    <name type="scientific">Roseiflexus castenholzii (strain DSM 13941 / HLO8)</name>
    <dbReference type="NCBI Taxonomy" id="383372"/>
    <lineage>
        <taxon>Bacteria</taxon>
        <taxon>Bacillati</taxon>
        <taxon>Chloroflexota</taxon>
        <taxon>Chloroflexia</taxon>
        <taxon>Chloroflexales</taxon>
        <taxon>Roseiflexineae</taxon>
        <taxon>Roseiflexaceae</taxon>
        <taxon>Roseiflexus</taxon>
    </lineage>
</organism>
<dbReference type="GO" id="GO:0046306">
    <property type="term" value="P:alkanesulfonate catabolic process"/>
    <property type="evidence" value="ECO:0007669"/>
    <property type="project" value="TreeGrafter"/>
</dbReference>
<dbReference type="AlphaFoldDB" id="A7NFY7"/>
<dbReference type="InterPro" id="IPR011251">
    <property type="entry name" value="Luciferase-like_dom"/>
</dbReference>
<keyword evidence="2" id="KW-0288">FMN</keyword>
<keyword evidence="4" id="KW-0503">Monooxygenase</keyword>
<dbReference type="GO" id="GO:0008726">
    <property type="term" value="F:alkanesulfonate monooxygenase activity"/>
    <property type="evidence" value="ECO:0007669"/>
    <property type="project" value="TreeGrafter"/>
</dbReference>
<dbReference type="Pfam" id="PF00296">
    <property type="entry name" value="Bac_luciferase"/>
    <property type="match status" value="1"/>
</dbReference>
<sequence length="274" mass="30415">MTLPVGFCLGTFGVSYAELRAAACLLDDLRFDSVWLWDHYVSWNDPRESVIEGLTALAALAEATQRIRLGPLVANNLNRHPGRLAKIAATLQEIAQGRFELGIGGGGWRPEQEAFGIDQGTVDERTERVAEAVQVIRLLWSGEPVTFHGRYYRLTNATVAPPPQPPPPIIVGARGVRLCRIAGRFADGLNVQWRDYGRLNEQLAALDEGLSESGRTRAGFDLSIHADWRDLHPDPVAALDRWQALGFTRTIVYVAAPFPDDDFRRLAQTLHLTR</sequence>
<dbReference type="HOGENOM" id="CLU_027853_6_4_0"/>
<dbReference type="InterPro" id="IPR036661">
    <property type="entry name" value="Luciferase-like_sf"/>
</dbReference>
<dbReference type="PANTHER" id="PTHR42847:SF4">
    <property type="entry name" value="ALKANESULFONATE MONOOXYGENASE-RELATED"/>
    <property type="match status" value="1"/>
</dbReference>
<keyword evidence="7" id="KW-1185">Reference proteome</keyword>
<protein>
    <submittedName>
        <fullName evidence="6">Luciferase family protein</fullName>
    </submittedName>
</protein>
<dbReference type="EMBL" id="CP000804">
    <property type="protein sequence ID" value="ABU56374.1"/>
    <property type="molecule type" value="Genomic_DNA"/>
</dbReference>
<evidence type="ECO:0000259" key="5">
    <source>
        <dbReference type="Pfam" id="PF00296"/>
    </source>
</evidence>
<feature type="domain" description="Luciferase-like" evidence="5">
    <location>
        <begin position="15"/>
        <end position="225"/>
    </location>
</feature>
<dbReference type="RefSeq" id="WP_011997779.1">
    <property type="nucleotide sequence ID" value="NC_009767.1"/>
</dbReference>
<dbReference type="KEGG" id="rca:Rcas_0241"/>